<protein>
    <submittedName>
        <fullName evidence="4">Iduronate-2-sulfatase</fullName>
    </submittedName>
</protein>
<dbReference type="InterPro" id="IPR032506">
    <property type="entry name" value="SGSH_C"/>
</dbReference>
<keyword evidence="5" id="KW-1185">Reference proteome</keyword>
<evidence type="ECO:0000313" key="5">
    <source>
        <dbReference type="Proteomes" id="UP000004947"/>
    </source>
</evidence>
<dbReference type="PANTHER" id="PTHR45953:SF1">
    <property type="entry name" value="IDURONATE 2-SULFATASE"/>
    <property type="match status" value="1"/>
</dbReference>
<dbReference type="Pfam" id="PF16347">
    <property type="entry name" value="SGSH_C"/>
    <property type="match status" value="1"/>
</dbReference>
<evidence type="ECO:0000313" key="4">
    <source>
        <dbReference type="EMBL" id="EDM28824.1"/>
    </source>
</evidence>
<dbReference type="Proteomes" id="UP000004947">
    <property type="component" value="Unassembled WGS sequence"/>
</dbReference>
<feature type="domain" description="N-sulphoglucosamine sulphohydrolase C-terminal" evidence="3">
    <location>
        <begin position="30"/>
        <end position="166"/>
    </location>
</feature>
<dbReference type="OrthoDB" id="9777306at2"/>
<accession>A6DIH0</accession>
<dbReference type="eggNOG" id="COG3119">
    <property type="taxonomic scope" value="Bacteria"/>
</dbReference>
<evidence type="ECO:0000256" key="2">
    <source>
        <dbReference type="ARBA" id="ARBA00022801"/>
    </source>
</evidence>
<dbReference type="EMBL" id="ABCK01000004">
    <property type="protein sequence ID" value="EDM28824.1"/>
    <property type="molecule type" value="Genomic_DNA"/>
</dbReference>
<evidence type="ECO:0000256" key="1">
    <source>
        <dbReference type="ARBA" id="ARBA00022723"/>
    </source>
</evidence>
<dbReference type="Gene3D" id="3.40.720.10">
    <property type="entry name" value="Alkaline Phosphatase, subunit A"/>
    <property type="match status" value="1"/>
</dbReference>
<proteinExistence type="predicted"/>
<dbReference type="GO" id="GO:0005737">
    <property type="term" value="C:cytoplasm"/>
    <property type="evidence" value="ECO:0007669"/>
    <property type="project" value="TreeGrafter"/>
</dbReference>
<dbReference type="GO" id="GO:0008484">
    <property type="term" value="F:sulfuric ester hydrolase activity"/>
    <property type="evidence" value="ECO:0007669"/>
    <property type="project" value="TreeGrafter"/>
</dbReference>
<sequence>MGRVLKALEESPYTKNTIVILWSDHGWHLGEKEHWRKMSLWEQGTRVPFIIKMPGMKEAKLINDPVSLQDIYPSLVDLCNLDLSQELDGNSISPLLKEKDVAWDKPVLISFGPGNFAVRQNQWKLIRYADGSEEFYDISKDPKEYTNLANNPEFETQMEKLRSSIPKTWKYIICPRTKPFEDTLAKPKN</sequence>
<reference evidence="4 5" key="1">
    <citation type="journal article" date="2010" name="J. Bacteriol.">
        <title>Genome sequence of Lentisphaera araneosa HTCC2155T, the type species of the order Lentisphaerales in the phylum Lentisphaerae.</title>
        <authorList>
            <person name="Thrash J.C."/>
            <person name="Cho J.C."/>
            <person name="Vergin K.L."/>
            <person name="Morris R.M."/>
            <person name="Giovannoni S.J."/>
        </authorList>
    </citation>
    <scope>NUCLEOTIDE SEQUENCE [LARGE SCALE GENOMIC DNA]</scope>
    <source>
        <strain evidence="4 5">HTCC2155</strain>
    </source>
</reference>
<dbReference type="InterPro" id="IPR017850">
    <property type="entry name" value="Alkaline_phosphatase_core_sf"/>
</dbReference>
<keyword evidence="2" id="KW-0378">Hydrolase</keyword>
<dbReference type="GO" id="GO:0046872">
    <property type="term" value="F:metal ion binding"/>
    <property type="evidence" value="ECO:0007669"/>
    <property type="project" value="UniProtKB-KW"/>
</dbReference>
<dbReference type="PANTHER" id="PTHR45953">
    <property type="entry name" value="IDURONATE 2-SULFATASE"/>
    <property type="match status" value="1"/>
</dbReference>
<dbReference type="STRING" id="313628.LNTAR_09644"/>
<dbReference type="AlphaFoldDB" id="A6DIH0"/>
<name>A6DIH0_9BACT</name>
<keyword evidence="1" id="KW-0479">Metal-binding</keyword>
<organism evidence="4 5">
    <name type="scientific">Lentisphaera araneosa HTCC2155</name>
    <dbReference type="NCBI Taxonomy" id="313628"/>
    <lineage>
        <taxon>Bacteria</taxon>
        <taxon>Pseudomonadati</taxon>
        <taxon>Lentisphaerota</taxon>
        <taxon>Lentisphaeria</taxon>
        <taxon>Lentisphaerales</taxon>
        <taxon>Lentisphaeraceae</taxon>
        <taxon>Lentisphaera</taxon>
    </lineage>
</organism>
<gene>
    <name evidence="4" type="ORF">LNTAR_09644</name>
</gene>
<dbReference type="SUPFAM" id="SSF53649">
    <property type="entry name" value="Alkaline phosphatase-like"/>
    <property type="match status" value="1"/>
</dbReference>
<evidence type="ECO:0000259" key="3">
    <source>
        <dbReference type="Pfam" id="PF16347"/>
    </source>
</evidence>
<comment type="caution">
    <text evidence="4">The sequence shown here is derived from an EMBL/GenBank/DDBJ whole genome shotgun (WGS) entry which is preliminary data.</text>
</comment>